<dbReference type="Proteomes" id="UP000184693">
    <property type="component" value="Unassembled WGS sequence"/>
</dbReference>
<dbReference type="RefSeq" id="WP_074268822.1">
    <property type="nucleotide sequence ID" value="NZ_FSRM01000002.1"/>
</dbReference>
<dbReference type="PROSITE" id="PS50405">
    <property type="entry name" value="GST_CTER"/>
    <property type="match status" value="1"/>
</dbReference>
<dbReference type="SFLD" id="SFLDG00358">
    <property type="entry name" value="Main_(cytGST)"/>
    <property type="match status" value="1"/>
</dbReference>
<proteinExistence type="inferred from homology"/>
<dbReference type="Pfam" id="PF02798">
    <property type="entry name" value="GST_N"/>
    <property type="match status" value="1"/>
</dbReference>
<dbReference type="InterPro" id="IPR036282">
    <property type="entry name" value="Glutathione-S-Trfase_C_sf"/>
</dbReference>
<sequence>MLKIHHLGHSQSERIVWLCEELGVPYELEKYTRDSVTRLSPPELKALHPLGAAPLVEVDGMLLAESAAIVEFILARYGHGRLQHAPDHADFASYLYWFHFANGNLQPVMLRTMTVGRCGLAPDHPVQTSSLDRLEKVLALVETRLAQNDYLAGNEFTAADIMSVFSLTTMRLFHPLDLTPYPNILAYLQRIGARPAYQRAMAKGDPDLTPMLT</sequence>
<accession>A0A1N6KFX8</accession>
<dbReference type="InterPro" id="IPR040079">
    <property type="entry name" value="Glutathione_S-Trfase"/>
</dbReference>
<evidence type="ECO:0000313" key="8">
    <source>
        <dbReference type="Proteomes" id="UP000184693"/>
    </source>
</evidence>
<comment type="similarity">
    <text evidence="4">Belongs to the GST superfamily.</text>
</comment>
<dbReference type="GO" id="GO:0005737">
    <property type="term" value="C:cytoplasm"/>
    <property type="evidence" value="ECO:0007669"/>
    <property type="project" value="UniProtKB-ARBA"/>
</dbReference>
<dbReference type="SUPFAM" id="SSF47616">
    <property type="entry name" value="GST C-terminal domain-like"/>
    <property type="match status" value="1"/>
</dbReference>
<dbReference type="AlphaFoldDB" id="A0A1N6KFX8"/>
<dbReference type="GO" id="GO:0004364">
    <property type="term" value="F:glutathione transferase activity"/>
    <property type="evidence" value="ECO:0007669"/>
    <property type="project" value="UniProtKB-EC"/>
</dbReference>
<feature type="domain" description="GST N-terminal" evidence="5">
    <location>
        <begin position="1"/>
        <end position="81"/>
    </location>
</feature>
<evidence type="ECO:0000256" key="1">
    <source>
        <dbReference type="ARBA" id="ARBA00012452"/>
    </source>
</evidence>
<dbReference type="InterPro" id="IPR010987">
    <property type="entry name" value="Glutathione-S-Trfase_C-like"/>
</dbReference>
<dbReference type="SUPFAM" id="SSF52833">
    <property type="entry name" value="Thioredoxin-like"/>
    <property type="match status" value="1"/>
</dbReference>
<feature type="domain" description="GST C-terminal" evidence="6">
    <location>
        <begin position="87"/>
        <end position="211"/>
    </location>
</feature>
<dbReference type="GO" id="GO:0004601">
    <property type="term" value="F:peroxidase activity"/>
    <property type="evidence" value="ECO:0007669"/>
    <property type="project" value="UniProtKB-ARBA"/>
</dbReference>
<dbReference type="SFLD" id="SFLDS00019">
    <property type="entry name" value="Glutathione_Transferase_(cytos"/>
    <property type="match status" value="1"/>
</dbReference>
<name>A0A1N6KFX8_9BURK</name>
<dbReference type="Gene3D" id="1.20.1050.10">
    <property type="match status" value="1"/>
</dbReference>
<evidence type="ECO:0000256" key="3">
    <source>
        <dbReference type="ARBA" id="ARBA00047960"/>
    </source>
</evidence>
<dbReference type="PROSITE" id="PS50404">
    <property type="entry name" value="GST_NTER"/>
    <property type="match status" value="1"/>
</dbReference>
<gene>
    <name evidence="7" type="ORF">SAMN05444168_7099</name>
</gene>
<dbReference type="CDD" id="cd03046">
    <property type="entry name" value="GST_N_GTT1_like"/>
    <property type="match status" value="1"/>
</dbReference>
<dbReference type="PANTHER" id="PTHR44051:SF9">
    <property type="entry name" value="GLUTATHIONE S-TRANSFERASE 1"/>
    <property type="match status" value="1"/>
</dbReference>
<dbReference type="FunFam" id="3.40.30.10:FF:000156">
    <property type="entry name" value="Glutathione S-transferase 1"/>
    <property type="match status" value="1"/>
</dbReference>
<evidence type="ECO:0000256" key="2">
    <source>
        <dbReference type="ARBA" id="ARBA00022679"/>
    </source>
</evidence>
<dbReference type="EMBL" id="FSRM01000002">
    <property type="protein sequence ID" value="SIO55471.1"/>
    <property type="molecule type" value="Genomic_DNA"/>
</dbReference>
<dbReference type="InterPro" id="IPR004045">
    <property type="entry name" value="Glutathione_S-Trfase_N"/>
</dbReference>
<dbReference type="InterPro" id="IPR004046">
    <property type="entry name" value="GST_C"/>
</dbReference>
<evidence type="ECO:0000313" key="7">
    <source>
        <dbReference type="EMBL" id="SIO55471.1"/>
    </source>
</evidence>
<evidence type="ECO:0000256" key="4">
    <source>
        <dbReference type="RuleBase" id="RU003494"/>
    </source>
</evidence>
<reference evidence="7 8" key="1">
    <citation type="submission" date="2016-11" db="EMBL/GenBank/DDBJ databases">
        <authorList>
            <person name="Jaros S."/>
            <person name="Januszkiewicz K."/>
            <person name="Wedrychowicz H."/>
        </authorList>
    </citation>
    <scope>NUCLEOTIDE SEQUENCE [LARGE SCALE GENOMIC DNA]</scope>
    <source>
        <strain evidence="7 8">GAS86</strain>
    </source>
</reference>
<dbReference type="Gene3D" id="3.40.30.10">
    <property type="entry name" value="Glutaredoxin"/>
    <property type="match status" value="1"/>
</dbReference>
<dbReference type="EC" id="2.5.1.18" evidence="1"/>
<evidence type="ECO:0000259" key="5">
    <source>
        <dbReference type="PROSITE" id="PS50404"/>
    </source>
</evidence>
<organism evidence="7 8">
    <name type="scientific">Paraburkholderia phenazinium</name>
    <dbReference type="NCBI Taxonomy" id="60549"/>
    <lineage>
        <taxon>Bacteria</taxon>
        <taxon>Pseudomonadati</taxon>
        <taxon>Pseudomonadota</taxon>
        <taxon>Betaproteobacteria</taxon>
        <taxon>Burkholderiales</taxon>
        <taxon>Burkholderiaceae</taxon>
        <taxon>Paraburkholderia</taxon>
    </lineage>
</organism>
<dbReference type="OrthoDB" id="9810080at2"/>
<dbReference type="SFLD" id="SFLDG01150">
    <property type="entry name" value="Main.1:_Beta-like"/>
    <property type="match status" value="1"/>
</dbReference>
<dbReference type="InterPro" id="IPR036249">
    <property type="entry name" value="Thioredoxin-like_sf"/>
</dbReference>
<protein>
    <recommendedName>
        <fullName evidence="1">glutathione transferase</fullName>
        <ecNumber evidence="1">2.5.1.18</ecNumber>
    </recommendedName>
</protein>
<dbReference type="PANTHER" id="PTHR44051">
    <property type="entry name" value="GLUTATHIONE S-TRANSFERASE-RELATED"/>
    <property type="match status" value="1"/>
</dbReference>
<evidence type="ECO:0000259" key="6">
    <source>
        <dbReference type="PROSITE" id="PS50405"/>
    </source>
</evidence>
<dbReference type="Pfam" id="PF00043">
    <property type="entry name" value="GST_C"/>
    <property type="match status" value="1"/>
</dbReference>
<comment type="catalytic activity">
    <reaction evidence="3">
        <text>RX + glutathione = an S-substituted glutathione + a halide anion + H(+)</text>
        <dbReference type="Rhea" id="RHEA:16437"/>
        <dbReference type="ChEBI" id="CHEBI:15378"/>
        <dbReference type="ChEBI" id="CHEBI:16042"/>
        <dbReference type="ChEBI" id="CHEBI:17792"/>
        <dbReference type="ChEBI" id="CHEBI:57925"/>
        <dbReference type="ChEBI" id="CHEBI:90779"/>
        <dbReference type="EC" id="2.5.1.18"/>
    </reaction>
</comment>
<keyword evidence="2 7" id="KW-0808">Transferase</keyword>